<organism evidence="3 4">
    <name type="scientific">Cyanophage S-RIM44</name>
    <dbReference type="NCBI Taxonomy" id="1278485"/>
    <lineage>
        <taxon>Viruses</taxon>
        <taxon>Duplodnaviria</taxon>
        <taxon>Heunggongvirae</taxon>
        <taxon>Uroviricota</taxon>
        <taxon>Caudoviricetes</taxon>
        <taxon>Pantevenvirales</taxon>
        <taxon>Kyanoviridae</taxon>
        <taxon>Vellamovirus</taxon>
        <taxon>Vellamovirus rhodeisland44</taxon>
    </lineage>
</organism>
<evidence type="ECO:0000259" key="2">
    <source>
        <dbReference type="Pfam" id="PF14240"/>
    </source>
</evidence>
<feature type="region of interest" description="Disordered" evidence="1">
    <location>
        <begin position="1386"/>
        <end position="1408"/>
    </location>
</feature>
<dbReference type="Proteomes" id="UP000226130">
    <property type="component" value="Segment"/>
</dbReference>
<dbReference type="EMBL" id="KX349293">
    <property type="protein sequence ID" value="AOO12035.1"/>
    <property type="molecule type" value="Genomic_DNA"/>
</dbReference>
<proteinExistence type="predicted"/>
<gene>
    <name evidence="3" type="ORF">Np200711_089</name>
</gene>
<reference evidence="3 4" key="1">
    <citation type="journal article" date="2016" name="Environ. Microbiol.">
        <title>Genomic diversification of marine cyanophages into stable ecotypes.</title>
        <authorList>
            <person name="Marston M.F."/>
            <person name="Martiny J.B."/>
        </authorList>
    </citation>
    <scope>NUCLEOTIDE SEQUENCE [LARGE SCALE GENOMIC DNA]</scope>
    <source>
        <strain evidence="3">Np_20_0711</strain>
    </source>
</reference>
<feature type="domain" description="YHYH" evidence="2">
    <location>
        <begin position="713"/>
        <end position="839"/>
    </location>
</feature>
<sequence length="3328" mass="364557">MAETRRISTLIESQLPEFISSDYENFSKIVEKYYEQLELRGQPLDVIQNITKYRDIDFYEKSLLAQGTELAVAVSASDTTIELIDASSFPVENGYIKINDEILFYKERNGNTLSDVSRGVSGNTKLGDLYEASNFVTTLAVGHNSGVAVQNISNLFLYAIVKNFESDYLASFPEKYLNEKVDKRTLIKNITSFYRAKGTDRSIKFIFNTLVGNDTPEVVRPKDFTVKASTSDWITSYSLKVKVLSGNVTDLIGEEIVQGVDSFNPNAGFASAIVDNVFGAGTVDGEQLYEIALDTSSINNTFKIASKTELTADFDNGLTVGDRINVFSTEGFSSTGRFVIRGEEFEYSDKSVTQFLVSDRESNIVYATGESVYSFSTVTSGNVKLLVLGVLYNLSTDAPVPYSEEGDRIQVSGAGFETRDPIIMTPQNTIRWILSQENAEAANPTIQSQIGDLPGDVAAVYEDSNYYYICSSSFPTRPILLANTQQTLQDQKTMRLIRKNPQVITESYKTTQRDVGILVDGTLAFSYRDFDQVKFGPITKFSISQKGAGFQDPPNVLINNVPGRARSFLAGEVVDSIELLDQTVYTVPPTVTITSGRNGKASATVTFGRITSIQVIDAGEYYTTPPTVRIIDRLGKGRFAEYNTVLENGKIVDFEKVDEGKFYSKGNVLVDILPVGDGAAVTSDIVTYTKDRYKKLQSELDSSNGYAFQNYNPTKGYGYGIVANPSDLRTDLNDDGTSHSPILGFAYDGNPIYGPYGYENPLDASSAVSRLSSAYYLKSNRLGGPNPSEFPLGTFIEDYEWRPSTQTGKLELDENNGRFCATPEYPAGVYAYFITIDTNGNPAFPYILGSNYYSLPVDSNYNADLSQDDLPKYAKRLKTLGMPSNGGNTVLKINKTTSGSISALNVEDSPASFKVGNKFIVNDTGTEGSGAAAIVAEVTGKTITSLKSNDLDPTNTLAVSYIETITPCYLFEGDTVTQEDSNYTGRVVGDISNRNEFVLENVSGTYQSDKNLNSSSNIISIILSGNGSFSAEATLLLTDGDDDVIARGRILESVSNQNSIRVEVTEGEFVVPESATRNYFLQSTVLGDTVGLEVVIYNELSKNIEAFVVDNNYALVSTSEPHNVGVGSAVNMDLIPSVPDTTTTYYVRKRFYQQITLRAPFFTSVMTDSGVGKSEVLNGGIAYQAGTYEDVELIFFDQSKVRTDIGSVGDPDNAKATIVVSDYNNTGYGSVSIVTITTKGQNYIKGDILSVADASLNRLDSTNSTQRLALEVDHVGFSLTNTLLQLRSIQKLSENDYLQINSEIVKVTSIDNNTRIATVQRGQFDTVVTNHFDNTTVKLYNGIYRFQEDSRPLGDGINDPYIIDYDATTQEVTLAYNYDAPSPREVTNSSIFQDDSSPRKSINIASSNPGQNNLEFSKDVNFATYGRNTDIRIQKYYRYLFDTSHFSMLGVFLDFSASKTGTIFTEEKEISGIQPGNTGSFVAITLGFGPSIAGLAQQRFPVNFDTYYYFIKASSDVNTDSASLKVIDDPLTGPKTVKFTTSTKFAYQLPDVPDYQGTGNITYTTSSPFAEGKITKTTINNLGAGYKRSPIVEGCLVTDNNEPLLTVEWDSITQSIKGIQINNGGKNYINPKAVVTNGDGVGAHFNVVSDQGRITRIDILSGGSGYTFTPTVSVYEGAIDAFFESESIGLPQDISIISNGGSFHNDATIESTYRSNYAIIYKGDAKFFKGERVEQRVGSSLIFSGYVSDKGWRTGSNILRLNKVSGVVDTTLNLYSAMDPSRSIEVSDVLFTEFDSDIRTYFDNLGRYASDKGKVGSRYQKVTDSYYYQDFSYVIQSRTAIDVWRDLIKQTTHPAGFQLFGEVLIDSEQEATMPTDQTPTTSISYIELAPKTVTVERKSTRITNSFVTVADTNLIRGQGSISIDEYDTEGIISRELTILEPFTGRYASKEDYVGSIRSITKAADNTFVSTSFGGGVTVPSGAYAHWIKFKLVSNSNNQPAVGPFVGAGSSTQAWDTSDNYTLLPNDEYVTTGSGIFDLTKIIRMDIGYLFSFGEFTSNPSSDDYEFGGLVQSTESDFSNIAYEFEVGDEITLYENAASYITVEILEVKSPAYDVVEGVIGNGNILGRKTFTLVDKANYLAYSPYNEQELFLTINGIAQEPGKSFKVSGSQITFSEPPLGPLFPQTGENLDDTYETEPASLICKAFKFKEDTFNSRYLRKLKDISPNFDGIANQFDLYWEDGTVVKADPGEKFLIFVNGILQEAKESEEAPLGNAYYILRRNGSQADAIVFVEPPRNFADDIDPVPVQLDQRETFFGYGVGSYDRFKIDDRLIPYRGTGPYLIFGEVDGRVKNITDGRFVLVFVDGVLQNPDSYTINGPNITFTSNLTRYIPETGEAVQNNVRLISLYGRDVPKTLSFYDYDRVGLTNEIIVRCQRVIDTSAGNEEYNDFQSRLYSFDPSTPKNLFTITSDGTRKLLGKISLIRFDLLADGTANGSSKIGVTPVDFTFTVLNASNIDFTELSYDPTQNVADDTRVSALYVSNKSDFSDAISFNKINNVFSIDISYPVDDEGKRLLARDLPAWLRGSENGNSVYDLRNNTELEIIAGDEILVDGENEFRTIEYVPGKANLRNFGLGQTAKYEHFSKVDVSNYNGLVRGEGLSVTSQIDGTGRVVSLGFNDLEWNKRDLALFFNTGILLQPTAYQYFVPPQLKFVPVDTNGGGARAEVLTKDGQVLDVVLTSGGFGYTQPPKVVVTRGYFVKRNPTRVVKSETIISVNTEVAGGGALSVVQTEVLLFGEGAVSSVLSIIALGGLAGDQVDSDSVFVTELHTTAREAGTELRKAEFYQNTKREASGAVDQVASELNINELTITVTLDSPTAVITDISPEMGVDVITSTLHKQINAPIVYAAQDTYSVTGAFLDAPLSPTGTTAYIGNTSLFPSQGKLQIGKEIVAYNSTLGDRFLDLTRGIEGSTAQAHNAGQYLRTLPEFVTVLPVGPATILITESEVRMSSAQLVELKSQVISEQEIKQSDARYIEIENEFQIITPDVTPIVEVGIRSIVAPAQETVAISPETIIVVTNTVTHDTEVRMLDDRFIQSTRNLDLDLYFDYDITKQITIIPPTTVVSAEQIAGSVSKITQINASVESISSDIVTIASTTTISEIDVQINIELGLQTQTEITKFEGFRTVSAISSVSGNVTTELYAAAQPAKASMNALLTNTISRVIVTPDSVSALVDFARGADGGILGGQSEDGPKQIQQQLDLSIVATLTTIESIAITAGPSITSTYTVRAHLPQHEGREKPADVMLQREMGVLDYYTELVVLETSIRTRN</sequence>
<evidence type="ECO:0000256" key="1">
    <source>
        <dbReference type="SAM" id="MobiDB-lite"/>
    </source>
</evidence>
<dbReference type="Pfam" id="PF14240">
    <property type="entry name" value="YHYH"/>
    <property type="match status" value="1"/>
</dbReference>
<protein>
    <submittedName>
        <fullName evidence="3">Structural protein</fullName>
    </submittedName>
</protein>
<evidence type="ECO:0000313" key="4">
    <source>
        <dbReference type="Proteomes" id="UP000226130"/>
    </source>
</evidence>
<evidence type="ECO:0000313" key="3">
    <source>
        <dbReference type="EMBL" id="AOO12035.1"/>
    </source>
</evidence>
<dbReference type="InterPro" id="IPR025924">
    <property type="entry name" value="YHYH_dom"/>
</dbReference>
<name>A0A1D7SEF6_9CAUD</name>
<accession>A0A1D7SEF6</accession>